<evidence type="ECO:0000256" key="8">
    <source>
        <dbReference type="ARBA" id="ARBA00022958"/>
    </source>
</evidence>
<dbReference type="EMBL" id="CP064942">
    <property type="protein sequence ID" value="QPH55258.1"/>
    <property type="molecule type" value="Genomic_DNA"/>
</dbReference>
<dbReference type="Proteomes" id="UP000594800">
    <property type="component" value="Chromosome"/>
</dbReference>
<dbReference type="InterPro" id="IPR004771">
    <property type="entry name" value="K/H_exchanger"/>
</dbReference>
<feature type="transmembrane region" description="Helical" evidence="12">
    <location>
        <begin position="186"/>
        <end position="204"/>
    </location>
</feature>
<dbReference type="PROSITE" id="PS51201">
    <property type="entry name" value="RCK_N"/>
    <property type="match status" value="1"/>
</dbReference>
<dbReference type="GO" id="GO:1902600">
    <property type="term" value="P:proton transmembrane transport"/>
    <property type="evidence" value="ECO:0007669"/>
    <property type="project" value="InterPro"/>
</dbReference>
<keyword evidence="5" id="KW-1003">Cell membrane</keyword>
<dbReference type="PANTHER" id="PTHR46157">
    <property type="entry name" value="K(+) EFFLUX ANTIPORTER 3, CHLOROPLASTIC"/>
    <property type="match status" value="1"/>
</dbReference>
<comment type="similarity">
    <text evidence="2">Belongs to the monovalent cation:proton antiporter 2 (CPA2) transporter (TC 2.A.37) family.</text>
</comment>
<keyword evidence="6" id="KW-0633">Potassium transport</keyword>
<feature type="transmembrane region" description="Helical" evidence="12">
    <location>
        <begin position="152"/>
        <end position="174"/>
    </location>
</feature>
<keyword evidence="3" id="KW-0813">Transport</keyword>
<keyword evidence="8" id="KW-0630">Potassium</keyword>
<evidence type="ECO:0000256" key="2">
    <source>
        <dbReference type="ARBA" id="ARBA00005551"/>
    </source>
</evidence>
<dbReference type="InterPro" id="IPR003148">
    <property type="entry name" value="RCK_N"/>
</dbReference>
<dbReference type="InterPro" id="IPR006153">
    <property type="entry name" value="Cation/H_exchanger_TM"/>
</dbReference>
<feature type="transmembrane region" description="Helical" evidence="12">
    <location>
        <begin position="91"/>
        <end position="113"/>
    </location>
</feature>
<keyword evidence="15" id="KW-1185">Reference proteome</keyword>
<feature type="transmembrane region" description="Helical" evidence="12">
    <location>
        <begin position="297"/>
        <end position="319"/>
    </location>
</feature>
<gene>
    <name evidence="14" type="ORF">I0K15_05820</name>
</gene>
<organism evidence="14 15">
    <name type="scientific">Pontivivens ytuae</name>
    <dbReference type="NCBI Taxonomy" id="2789856"/>
    <lineage>
        <taxon>Bacteria</taxon>
        <taxon>Pseudomonadati</taxon>
        <taxon>Pseudomonadota</taxon>
        <taxon>Alphaproteobacteria</taxon>
        <taxon>Rhodobacterales</taxon>
        <taxon>Paracoccaceae</taxon>
        <taxon>Pontivivens</taxon>
    </lineage>
</organism>
<evidence type="ECO:0000313" key="14">
    <source>
        <dbReference type="EMBL" id="QPH55258.1"/>
    </source>
</evidence>
<evidence type="ECO:0000256" key="12">
    <source>
        <dbReference type="SAM" id="Phobius"/>
    </source>
</evidence>
<keyword evidence="7 12" id="KW-0812">Transmembrane</keyword>
<dbReference type="FunFam" id="3.40.50.720:FF:000036">
    <property type="entry name" value="Glutathione-regulated potassium-efflux system protein KefB"/>
    <property type="match status" value="1"/>
</dbReference>
<proteinExistence type="inferred from homology"/>
<dbReference type="SUPFAM" id="SSF51735">
    <property type="entry name" value="NAD(P)-binding Rossmann-fold domains"/>
    <property type="match status" value="1"/>
</dbReference>
<dbReference type="GO" id="GO:0012505">
    <property type="term" value="C:endomembrane system"/>
    <property type="evidence" value="ECO:0007669"/>
    <property type="project" value="UniProtKB-SubCell"/>
</dbReference>
<comment type="subcellular location">
    <subcellularLocation>
        <location evidence="1">Endomembrane system</location>
        <topology evidence="1">Multi-pass membrane protein</topology>
    </subcellularLocation>
</comment>
<keyword evidence="9 12" id="KW-1133">Transmembrane helix</keyword>
<evidence type="ECO:0000313" key="15">
    <source>
        <dbReference type="Proteomes" id="UP000594800"/>
    </source>
</evidence>
<dbReference type="Gene3D" id="1.20.1530.20">
    <property type="match status" value="1"/>
</dbReference>
<keyword evidence="10" id="KW-0406">Ion transport</keyword>
<name>A0A7S9LU81_9RHOB</name>
<dbReference type="InterPro" id="IPR006036">
    <property type="entry name" value="K_uptake_TrkA"/>
</dbReference>
<keyword evidence="4" id="KW-0050">Antiport</keyword>
<evidence type="ECO:0000256" key="6">
    <source>
        <dbReference type="ARBA" id="ARBA00022538"/>
    </source>
</evidence>
<evidence type="ECO:0000256" key="9">
    <source>
        <dbReference type="ARBA" id="ARBA00022989"/>
    </source>
</evidence>
<feature type="transmembrane region" description="Helical" evidence="12">
    <location>
        <begin position="60"/>
        <end position="79"/>
    </location>
</feature>
<sequence length="584" mass="62617">MASPAGADPFLISATVFLGAAVVAVPVFRRLGLGSVLGYLAAGALIGPYGLALFQDVEGVLHLAEFGVVLLLFIIGLELTPSRLYRLRADIFGLGSLQILISGAIIYGVARLAGLPWEAAVIAGGALALSSTAFGVQILRERRVLNAPYGERAFSILLAQDLAVVPLFTLVALLAPATMASEGGSVWWQSGIAIGAVIALYLVARYLMRPFFRLIATAGSNEIFVAAALFVVCASALLMDLVGLSMAMGAFIAGVLLAESEFRHQLETDIEPFRGLLLGLFFMGFGMTLDWSLIASFWWLVIGGSIVLFLGKMVVLYALTRRFGSDHADALRIAATLGQGGEFAFVTLGLASGSGLLGVEVASILSAIVTLSMILTPAAVAGADRALQRGPDALDDMDGLEDADNKRIIVAGFGRVGQVVSRLLRMRGHDVTLIDSSPRRIRIARTFGTQVYFGDASRLDVLETAGVGEADILFLCINDRQGAVHTVEKLRERYPDLTIFADTYDRFSQMRMQAAGADLVVRQTFESALLLARKGLEAIGDGDAADDLIEEFRTRDEERLELETRYGSLKAVEILREKYALDDE</sequence>
<accession>A0A7S9LU81</accession>
<dbReference type="PANTHER" id="PTHR46157:SF8">
    <property type="entry name" value="GLUTATHIONE-REGULATED POTASSIUM-EFFLUX SYSTEM PROTEIN"/>
    <property type="match status" value="1"/>
</dbReference>
<dbReference type="InterPro" id="IPR036291">
    <property type="entry name" value="NAD(P)-bd_dom_sf"/>
</dbReference>
<evidence type="ECO:0000256" key="10">
    <source>
        <dbReference type="ARBA" id="ARBA00023065"/>
    </source>
</evidence>
<dbReference type="Gene3D" id="3.40.50.720">
    <property type="entry name" value="NAD(P)-binding Rossmann-like Domain"/>
    <property type="match status" value="1"/>
</dbReference>
<feature type="transmembrane region" description="Helical" evidence="12">
    <location>
        <begin position="272"/>
        <end position="291"/>
    </location>
</feature>
<dbReference type="GO" id="GO:0005886">
    <property type="term" value="C:plasma membrane"/>
    <property type="evidence" value="ECO:0007669"/>
    <property type="project" value="InterPro"/>
</dbReference>
<dbReference type="Pfam" id="PF02254">
    <property type="entry name" value="TrkA_N"/>
    <property type="match status" value="1"/>
</dbReference>
<feature type="transmembrane region" description="Helical" evidence="12">
    <location>
        <begin position="119"/>
        <end position="140"/>
    </location>
</feature>
<feature type="transmembrane region" description="Helical" evidence="12">
    <location>
        <begin position="211"/>
        <end position="237"/>
    </location>
</feature>
<evidence type="ECO:0000256" key="4">
    <source>
        <dbReference type="ARBA" id="ARBA00022449"/>
    </source>
</evidence>
<feature type="transmembrane region" description="Helical" evidence="12">
    <location>
        <begin position="36"/>
        <end position="54"/>
    </location>
</feature>
<dbReference type="PRINTS" id="PR00335">
    <property type="entry name" value="KUPTAKETRKA"/>
</dbReference>
<protein>
    <submittedName>
        <fullName evidence="14">Cation:proton antiporter</fullName>
    </submittedName>
</protein>
<dbReference type="NCBIfam" id="TIGR00932">
    <property type="entry name" value="2a37"/>
    <property type="match status" value="1"/>
</dbReference>
<feature type="transmembrane region" description="Helical" evidence="12">
    <location>
        <begin position="12"/>
        <end position="29"/>
    </location>
</feature>
<feature type="transmembrane region" description="Helical" evidence="12">
    <location>
        <begin position="331"/>
        <end position="351"/>
    </location>
</feature>
<keyword evidence="11 12" id="KW-0472">Membrane</keyword>
<dbReference type="InterPro" id="IPR038770">
    <property type="entry name" value="Na+/solute_symporter_sf"/>
</dbReference>
<feature type="domain" description="RCK N-terminal" evidence="13">
    <location>
        <begin position="405"/>
        <end position="521"/>
    </location>
</feature>
<dbReference type="GO" id="GO:0015079">
    <property type="term" value="F:potassium ion transmembrane transporter activity"/>
    <property type="evidence" value="ECO:0007669"/>
    <property type="project" value="InterPro"/>
</dbReference>
<evidence type="ECO:0000256" key="5">
    <source>
        <dbReference type="ARBA" id="ARBA00022475"/>
    </source>
</evidence>
<evidence type="ECO:0000256" key="3">
    <source>
        <dbReference type="ARBA" id="ARBA00022448"/>
    </source>
</evidence>
<dbReference type="AlphaFoldDB" id="A0A7S9LU81"/>
<feature type="transmembrane region" description="Helical" evidence="12">
    <location>
        <begin position="357"/>
        <end position="380"/>
    </location>
</feature>
<dbReference type="GO" id="GO:0015297">
    <property type="term" value="F:antiporter activity"/>
    <property type="evidence" value="ECO:0007669"/>
    <property type="project" value="UniProtKB-KW"/>
</dbReference>
<evidence type="ECO:0000256" key="7">
    <source>
        <dbReference type="ARBA" id="ARBA00022692"/>
    </source>
</evidence>
<dbReference type="KEGG" id="poz:I0K15_05820"/>
<reference evidence="14 15" key="1">
    <citation type="submission" date="2020-11" db="EMBL/GenBank/DDBJ databases">
        <title>Description of Pontivivens ytuae sp. nov. isolated from deep sea sediment of Mariana Trench.</title>
        <authorList>
            <person name="Wang Z."/>
            <person name="Sun Q.-L."/>
            <person name="Xu X.-D."/>
            <person name="Tang Y.-Z."/>
            <person name="Zhang J."/>
        </authorList>
    </citation>
    <scope>NUCLEOTIDE SEQUENCE [LARGE SCALE GENOMIC DNA]</scope>
    <source>
        <strain evidence="14 15">MT2928</strain>
    </source>
</reference>
<feature type="transmembrane region" description="Helical" evidence="12">
    <location>
        <begin position="243"/>
        <end position="260"/>
    </location>
</feature>
<dbReference type="RefSeq" id="WP_196104457.1">
    <property type="nucleotide sequence ID" value="NZ_CP064942.1"/>
</dbReference>
<evidence type="ECO:0000259" key="13">
    <source>
        <dbReference type="PROSITE" id="PS51201"/>
    </source>
</evidence>
<evidence type="ECO:0000256" key="11">
    <source>
        <dbReference type="ARBA" id="ARBA00023136"/>
    </source>
</evidence>
<dbReference type="Pfam" id="PF00999">
    <property type="entry name" value="Na_H_Exchanger"/>
    <property type="match status" value="1"/>
</dbReference>
<evidence type="ECO:0000256" key="1">
    <source>
        <dbReference type="ARBA" id="ARBA00004127"/>
    </source>
</evidence>